<dbReference type="SUPFAM" id="SSF53927">
    <property type="entry name" value="Cytidine deaminase-like"/>
    <property type="match status" value="1"/>
</dbReference>
<evidence type="ECO:0000256" key="2">
    <source>
        <dbReference type="ARBA" id="ARBA00038160"/>
    </source>
</evidence>
<dbReference type="Gene3D" id="3.40.140.10">
    <property type="entry name" value="Cytidine Deaminase, domain 2"/>
    <property type="match status" value="1"/>
</dbReference>
<feature type="region of interest" description="Disordered" evidence="3">
    <location>
        <begin position="216"/>
        <end position="247"/>
    </location>
</feature>
<dbReference type="PANTHER" id="PTHR11079">
    <property type="entry name" value="CYTOSINE DEAMINASE FAMILY MEMBER"/>
    <property type="match status" value="1"/>
</dbReference>
<name>A0AAD5WZI9_9FUNG</name>
<keyword evidence="6" id="KW-1185">Reference proteome</keyword>
<dbReference type="GO" id="GO:0052717">
    <property type="term" value="F:tRNA-specific adenosine-34 deaminase activity"/>
    <property type="evidence" value="ECO:0007669"/>
    <property type="project" value="TreeGrafter"/>
</dbReference>
<gene>
    <name evidence="5" type="primary">ADAT3</name>
    <name evidence="5" type="ORF">HK097_003546</name>
</gene>
<organism evidence="5 6">
    <name type="scientific">Rhizophlyctis rosea</name>
    <dbReference type="NCBI Taxonomy" id="64517"/>
    <lineage>
        <taxon>Eukaryota</taxon>
        <taxon>Fungi</taxon>
        <taxon>Fungi incertae sedis</taxon>
        <taxon>Chytridiomycota</taxon>
        <taxon>Chytridiomycota incertae sedis</taxon>
        <taxon>Chytridiomycetes</taxon>
        <taxon>Rhizophlyctidales</taxon>
        <taxon>Rhizophlyctidaceae</taxon>
        <taxon>Rhizophlyctis</taxon>
    </lineage>
</organism>
<evidence type="ECO:0000256" key="3">
    <source>
        <dbReference type="SAM" id="MobiDB-lite"/>
    </source>
</evidence>
<dbReference type="GO" id="GO:0005634">
    <property type="term" value="C:nucleus"/>
    <property type="evidence" value="ECO:0007669"/>
    <property type="project" value="TreeGrafter"/>
</dbReference>
<keyword evidence="1" id="KW-0819">tRNA processing</keyword>
<reference evidence="5" key="1">
    <citation type="submission" date="2020-05" db="EMBL/GenBank/DDBJ databases">
        <title>Phylogenomic resolution of chytrid fungi.</title>
        <authorList>
            <person name="Stajich J.E."/>
            <person name="Amses K."/>
            <person name="Simmons R."/>
            <person name="Seto K."/>
            <person name="Myers J."/>
            <person name="Bonds A."/>
            <person name="Quandt C.A."/>
            <person name="Barry K."/>
            <person name="Liu P."/>
            <person name="Grigoriev I."/>
            <person name="Longcore J.E."/>
            <person name="James T.Y."/>
        </authorList>
    </citation>
    <scope>NUCLEOTIDE SEQUENCE</scope>
    <source>
        <strain evidence="5">JEL0318</strain>
    </source>
</reference>
<dbReference type="PANTHER" id="PTHR11079:SF156">
    <property type="entry name" value="INACTIVE TRNA-SPECIFIC ADENOSINE DEAMINASE-LIKE PROTEIN 3-RELATED"/>
    <property type="match status" value="1"/>
</dbReference>
<comment type="caution">
    <text evidence="5">The sequence shown here is derived from an EMBL/GenBank/DDBJ whole genome shotgun (WGS) entry which is preliminary data.</text>
</comment>
<proteinExistence type="inferred from homology"/>
<dbReference type="InterPro" id="IPR016193">
    <property type="entry name" value="Cytidine_deaminase-like"/>
</dbReference>
<dbReference type="AlphaFoldDB" id="A0AAD5WZI9"/>
<evidence type="ECO:0000256" key="1">
    <source>
        <dbReference type="ARBA" id="ARBA00022694"/>
    </source>
</evidence>
<dbReference type="GO" id="GO:0005737">
    <property type="term" value="C:cytoplasm"/>
    <property type="evidence" value="ECO:0007669"/>
    <property type="project" value="TreeGrafter"/>
</dbReference>
<evidence type="ECO:0000259" key="4">
    <source>
        <dbReference type="PROSITE" id="PS51747"/>
    </source>
</evidence>
<dbReference type="Pfam" id="PF00383">
    <property type="entry name" value="dCMP_cyt_deam_1"/>
    <property type="match status" value="1"/>
</dbReference>
<sequence>MSTIKEDTVPSIEQVHSDERTRGLETVDMYITSIDAKNASKLMKLASKAHPLTGFDHVKRIRRTQTPTGIILDFILSPVSTAIESDLTTFLQQSLDIPCPSLSIIAVPKHAPITREQFSAWKNLWPISFHELTTHKLEVLGDEKIRVASGWMEAAIGEGRKGKDAGKFPNGGVAVDPTANTLIASSGDTRKTHPLQHATMNLIALVAEQELARRAKAESGTEVSESQSTELPIAGTKRKSVDEESIQDPSMKGYLCTGLDIYLMREPCVMCSMALVHSR</sequence>
<feature type="domain" description="CMP/dCMP-type deaminase" evidence="4">
    <location>
        <begin position="146"/>
        <end position="279"/>
    </location>
</feature>
<feature type="non-terminal residue" evidence="5">
    <location>
        <position position="279"/>
    </location>
</feature>
<dbReference type="PROSITE" id="PS51747">
    <property type="entry name" value="CYT_DCMP_DEAMINASES_2"/>
    <property type="match status" value="1"/>
</dbReference>
<dbReference type="Proteomes" id="UP001212841">
    <property type="component" value="Unassembled WGS sequence"/>
</dbReference>
<dbReference type="EMBL" id="JADGJD010001842">
    <property type="protein sequence ID" value="KAJ3037332.1"/>
    <property type="molecule type" value="Genomic_DNA"/>
</dbReference>
<evidence type="ECO:0000313" key="5">
    <source>
        <dbReference type="EMBL" id="KAJ3037332.1"/>
    </source>
</evidence>
<dbReference type="InterPro" id="IPR002125">
    <property type="entry name" value="CMP_dCMP_dom"/>
</dbReference>
<comment type="similarity">
    <text evidence="2">Belongs to the cytidine and deoxycytidylate deaminase family. ADAT3 subfamily.</text>
</comment>
<protein>
    <submittedName>
        <fullName evidence="5">Adenosine deaminase, tRNA-specific 3</fullName>
    </submittedName>
</protein>
<dbReference type="GO" id="GO:0008033">
    <property type="term" value="P:tRNA processing"/>
    <property type="evidence" value="ECO:0007669"/>
    <property type="project" value="UniProtKB-KW"/>
</dbReference>
<evidence type="ECO:0000313" key="6">
    <source>
        <dbReference type="Proteomes" id="UP001212841"/>
    </source>
</evidence>
<accession>A0AAD5WZI9</accession>
<feature type="compositionally biased region" description="Polar residues" evidence="3">
    <location>
        <begin position="221"/>
        <end position="230"/>
    </location>
</feature>